<organism evidence="1 2">
    <name type="scientific">Kitasatospora paracochleata</name>
    <dbReference type="NCBI Taxonomy" id="58354"/>
    <lineage>
        <taxon>Bacteria</taxon>
        <taxon>Bacillati</taxon>
        <taxon>Actinomycetota</taxon>
        <taxon>Actinomycetes</taxon>
        <taxon>Kitasatosporales</taxon>
        <taxon>Streptomycetaceae</taxon>
        <taxon>Kitasatospora</taxon>
    </lineage>
</organism>
<accession>A0ABT1IQ04</accession>
<dbReference type="Proteomes" id="UP001206483">
    <property type="component" value="Unassembled WGS sequence"/>
</dbReference>
<comment type="caution">
    <text evidence="1">The sequence shown here is derived from an EMBL/GenBank/DDBJ whole genome shotgun (WGS) entry which is preliminary data.</text>
</comment>
<proteinExistence type="predicted"/>
<keyword evidence="2" id="KW-1185">Reference proteome</keyword>
<reference evidence="1 2" key="1">
    <citation type="submission" date="2022-06" db="EMBL/GenBank/DDBJ databases">
        <title>Sequencing the genomes of 1000 actinobacteria strains.</title>
        <authorList>
            <person name="Klenk H.-P."/>
        </authorList>
    </citation>
    <scope>NUCLEOTIDE SEQUENCE [LARGE SCALE GENOMIC DNA]</scope>
    <source>
        <strain evidence="1 2">DSM 41656</strain>
    </source>
</reference>
<sequence length="136" mass="14636">MVHLIGQITPGFRPGGAPGPLRRVRARAGLPDAPVRVPAVRREPTASETGELLITHGADGRAATIQWQRPGGPAIRLEPPYRLDRVDLKGSYRARLHGLTAGIRLVCRDHSPLFLIAPRQLPVLALAAATSRTTLP</sequence>
<dbReference type="EMBL" id="JAMZDX010000001">
    <property type="protein sequence ID" value="MCP2307202.1"/>
    <property type="molecule type" value="Genomic_DNA"/>
</dbReference>
<name>A0ABT1IQ04_9ACTN</name>
<evidence type="ECO:0000313" key="2">
    <source>
        <dbReference type="Proteomes" id="UP001206483"/>
    </source>
</evidence>
<dbReference type="RefSeq" id="WP_253793030.1">
    <property type="nucleotide sequence ID" value="NZ_BAAAUB010000031.1"/>
</dbReference>
<evidence type="ECO:0000313" key="1">
    <source>
        <dbReference type="EMBL" id="MCP2307202.1"/>
    </source>
</evidence>
<protein>
    <submittedName>
        <fullName evidence="1">Uncharacterized protein</fullName>
    </submittedName>
</protein>
<gene>
    <name evidence="1" type="ORF">FHR36_000294</name>
</gene>